<sequence length="91" mass="9541">MRARYVAASGVGAAPRWRYVGAGEVGGKPTGSIGACGVGERPSGWGHRSPVTNAARPTYQPAPLTRRRGALARNLIGCVVCNVAVFYCMHN</sequence>
<evidence type="ECO:0000313" key="1">
    <source>
        <dbReference type="EMBL" id="KAF0917681.1"/>
    </source>
</evidence>
<accession>A0A6G1DZ54</accession>
<keyword evidence="2" id="KW-1185">Reference proteome</keyword>
<gene>
    <name evidence="1" type="ORF">E2562_021189</name>
</gene>
<dbReference type="EMBL" id="SPHZ02000005">
    <property type="protein sequence ID" value="KAF0917681.1"/>
    <property type="molecule type" value="Genomic_DNA"/>
</dbReference>
<dbReference type="Proteomes" id="UP000479710">
    <property type="component" value="Unassembled WGS sequence"/>
</dbReference>
<organism evidence="1 2">
    <name type="scientific">Oryza meyeriana var. granulata</name>
    <dbReference type="NCBI Taxonomy" id="110450"/>
    <lineage>
        <taxon>Eukaryota</taxon>
        <taxon>Viridiplantae</taxon>
        <taxon>Streptophyta</taxon>
        <taxon>Embryophyta</taxon>
        <taxon>Tracheophyta</taxon>
        <taxon>Spermatophyta</taxon>
        <taxon>Magnoliopsida</taxon>
        <taxon>Liliopsida</taxon>
        <taxon>Poales</taxon>
        <taxon>Poaceae</taxon>
        <taxon>BOP clade</taxon>
        <taxon>Oryzoideae</taxon>
        <taxon>Oryzeae</taxon>
        <taxon>Oryzinae</taxon>
        <taxon>Oryza</taxon>
        <taxon>Oryza meyeriana</taxon>
    </lineage>
</organism>
<reference evidence="1 2" key="1">
    <citation type="submission" date="2019-11" db="EMBL/GenBank/DDBJ databases">
        <title>Whole genome sequence of Oryza granulata.</title>
        <authorList>
            <person name="Li W."/>
        </authorList>
    </citation>
    <scope>NUCLEOTIDE SEQUENCE [LARGE SCALE GENOMIC DNA]</scope>
    <source>
        <strain evidence="2">cv. Menghai</strain>
        <tissue evidence="1">Leaf</tissue>
    </source>
</reference>
<comment type="caution">
    <text evidence="1">The sequence shown here is derived from an EMBL/GenBank/DDBJ whole genome shotgun (WGS) entry which is preliminary data.</text>
</comment>
<proteinExistence type="predicted"/>
<dbReference type="AlphaFoldDB" id="A0A6G1DZ54"/>
<name>A0A6G1DZ54_9ORYZ</name>
<evidence type="ECO:0000313" key="2">
    <source>
        <dbReference type="Proteomes" id="UP000479710"/>
    </source>
</evidence>
<protein>
    <submittedName>
        <fullName evidence="1">Uncharacterized protein</fullName>
    </submittedName>
</protein>